<evidence type="ECO:0000313" key="2">
    <source>
        <dbReference type="Proteomes" id="UP000238701"/>
    </source>
</evidence>
<reference evidence="2" key="1">
    <citation type="submission" date="2018-02" db="EMBL/GenBank/DDBJ databases">
        <authorList>
            <person name="Hausmann B."/>
        </authorList>
    </citation>
    <scope>NUCLEOTIDE SEQUENCE [LARGE SCALE GENOMIC DNA]</scope>
    <source>
        <strain evidence="2">Peat soil MAG SbA1</strain>
    </source>
</reference>
<gene>
    <name evidence="1" type="ORF">SBA1_140044</name>
</gene>
<dbReference type="AlphaFoldDB" id="A0A2U3K655"/>
<proteinExistence type="predicted"/>
<dbReference type="OrthoDB" id="134282at2"/>
<name>A0A2U3K655_9BACT</name>
<accession>A0A2U3K655</accession>
<evidence type="ECO:0000313" key="1">
    <source>
        <dbReference type="EMBL" id="SPF35154.1"/>
    </source>
</evidence>
<sequence>MEGNISRVVRLGAGLLGVVTLGWILTGQAAQPILEGLPTDWTHRHVIFSQPATAEETARMAGDPRYWQQWYRQNAVRVLSSDAAASPDATSWGIRRTARRAGSQIHADWSQALGAGGTLGAGNFAAKYSFGITTANCGNAIAPAAPDFVVFSTGLTGAANQASVIAFDNLYSGCTPPVPSTYWAYNTGGQILTSPVFSRDGSQIAFVQTSGGVASLVVLKWAASTGTLGSPATPAVMTTIALKSGTGTATADTTSSVFNDYVSDTAWVGDGSGWLHKFHPVFTAAPVEIRTAPWPVQVSTTAHPALSSPVFDGVSENVFVEDQGGYLYSVVASGVSAGTITKSVQVDFGPSTAALVSGPILDKIAEEVYAFSSNDGSTNCAAGTAPCSAVYKFPATFTAATIPAEITVGTSSATANPLYDGAFDNEFYSSPTRTGNLYVCGNTGLNPRLYQVQMLAGAFHLSGEVAPLTPAADHVACSPVSDILNPTASAGAPEERVFFGVTNFAHPTACTPHGCAQSFVSMPWLSKTTYTVGQEILIYRPANGALDVNVAIVAGTSGTNVPAWPNAAGTATVDGSVSWLNQGVAQFTVMAAWAAGHAYALHTRILDSNGNVEVVTIAGTSGGTAPTNWATTAGGTTVDGTPPSPPAVTWTNAGPLPSAALLATGGTSGIIIDNTVSTGTLAGASELYFTPLANENCPIAPASGCAVQASQSALK</sequence>
<dbReference type="EMBL" id="OMOD01000046">
    <property type="protein sequence ID" value="SPF35154.1"/>
    <property type="molecule type" value="Genomic_DNA"/>
</dbReference>
<protein>
    <submittedName>
        <fullName evidence="1">Uncharacterized protein</fullName>
    </submittedName>
</protein>
<dbReference type="Proteomes" id="UP000238701">
    <property type="component" value="Unassembled WGS sequence"/>
</dbReference>
<organism evidence="1 2">
    <name type="scientific">Candidatus Sulfotelmatobacter kueseliae</name>
    <dbReference type="NCBI Taxonomy" id="2042962"/>
    <lineage>
        <taxon>Bacteria</taxon>
        <taxon>Pseudomonadati</taxon>
        <taxon>Acidobacteriota</taxon>
        <taxon>Terriglobia</taxon>
        <taxon>Terriglobales</taxon>
        <taxon>Candidatus Korobacteraceae</taxon>
        <taxon>Candidatus Sulfotelmatobacter</taxon>
    </lineage>
</organism>